<dbReference type="AlphaFoldDB" id="A0AAU7B1U2"/>
<dbReference type="CDD" id="cd00719">
    <property type="entry name" value="GIY-YIG_SF"/>
    <property type="match status" value="1"/>
</dbReference>
<name>A0AAU7B1U2_9ACTN</name>
<dbReference type="GO" id="GO:0003700">
    <property type="term" value="F:DNA-binding transcription factor activity"/>
    <property type="evidence" value="ECO:0007669"/>
    <property type="project" value="InterPro"/>
</dbReference>
<feature type="compositionally biased region" description="Basic and acidic residues" evidence="1">
    <location>
        <begin position="240"/>
        <end position="251"/>
    </location>
</feature>
<reference evidence="3" key="1">
    <citation type="submission" date="2022-12" db="EMBL/GenBank/DDBJ databases">
        <title>Paraconexibacter alkalitolerans sp. nov. and Baekduia alba sp. nov., isolated from soil and emended description of the genera Paraconexibacter (Chun et al., 2020) and Baekduia (An et al., 2020).</title>
        <authorList>
            <person name="Vieira S."/>
            <person name="Huber K.J."/>
            <person name="Geppert A."/>
            <person name="Wolf J."/>
            <person name="Neumann-Schaal M."/>
            <person name="Muesken M."/>
            <person name="Overmann J."/>
        </authorList>
    </citation>
    <scope>NUCLEOTIDE SEQUENCE</scope>
    <source>
        <strain evidence="3">AEG42_29</strain>
    </source>
</reference>
<feature type="region of interest" description="Disordered" evidence="1">
    <location>
        <begin position="240"/>
        <end position="268"/>
    </location>
</feature>
<dbReference type="InterPro" id="IPR000835">
    <property type="entry name" value="HTH_MarR-typ"/>
</dbReference>
<evidence type="ECO:0000259" key="2">
    <source>
        <dbReference type="Pfam" id="PF12802"/>
    </source>
</evidence>
<dbReference type="RefSeq" id="WP_354699033.1">
    <property type="nucleotide sequence ID" value="NZ_CP114014.1"/>
</dbReference>
<dbReference type="KEGG" id="parq:DSM112329_04737"/>
<dbReference type="InterPro" id="IPR036390">
    <property type="entry name" value="WH_DNA-bd_sf"/>
</dbReference>
<sequence length="268" mass="28826">MAIIEFYGRFWDPAYVNWGRKGPGGQKEVSGTYKVDGESKTFDVAGQPGIYVLHHAWTTIYVGTATGDITGRLANHRRDRLAGRWDRFSWFTLPDQAGPLDHADLVATVEALLIFAAPSAETSENRAQATIRGAHEVKQAGRQPALASRSLLEKIAADLDALTLQVSALSLAADAASVETPGGSEPDDSMPSPARLARGESYGRIIDALSTGKWQREAALVRATGLSQPTTHQALKRLVERGEVERDDAGGRARFRLAPAADGVQAPQ</sequence>
<feature type="region of interest" description="Disordered" evidence="1">
    <location>
        <begin position="177"/>
        <end position="196"/>
    </location>
</feature>
<gene>
    <name evidence="3" type="ORF">DSM112329_04737</name>
</gene>
<evidence type="ECO:0000313" key="3">
    <source>
        <dbReference type="EMBL" id="XAY07845.1"/>
    </source>
</evidence>
<dbReference type="InterPro" id="IPR011991">
    <property type="entry name" value="ArsR-like_HTH"/>
</dbReference>
<dbReference type="InterPro" id="IPR036388">
    <property type="entry name" value="WH-like_DNA-bd_sf"/>
</dbReference>
<dbReference type="Gene3D" id="1.10.10.10">
    <property type="entry name" value="Winged helix-like DNA-binding domain superfamily/Winged helix DNA-binding domain"/>
    <property type="match status" value="1"/>
</dbReference>
<dbReference type="SUPFAM" id="SSF46785">
    <property type="entry name" value="Winged helix' DNA-binding domain"/>
    <property type="match status" value="1"/>
</dbReference>
<dbReference type="CDD" id="cd00090">
    <property type="entry name" value="HTH_ARSR"/>
    <property type="match status" value="1"/>
</dbReference>
<dbReference type="EMBL" id="CP114014">
    <property type="protein sequence ID" value="XAY07845.1"/>
    <property type="molecule type" value="Genomic_DNA"/>
</dbReference>
<dbReference type="Pfam" id="PF12802">
    <property type="entry name" value="MarR_2"/>
    <property type="match status" value="1"/>
</dbReference>
<protein>
    <recommendedName>
        <fullName evidence="2">HTH marR-type domain-containing protein</fullName>
    </recommendedName>
</protein>
<evidence type="ECO:0000256" key="1">
    <source>
        <dbReference type="SAM" id="MobiDB-lite"/>
    </source>
</evidence>
<proteinExistence type="predicted"/>
<accession>A0AAU7B1U2</accession>
<organism evidence="3">
    <name type="scientific">Paraconexibacter sp. AEG42_29</name>
    <dbReference type="NCBI Taxonomy" id="2997339"/>
    <lineage>
        <taxon>Bacteria</taxon>
        <taxon>Bacillati</taxon>
        <taxon>Actinomycetota</taxon>
        <taxon>Thermoleophilia</taxon>
        <taxon>Solirubrobacterales</taxon>
        <taxon>Paraconexibacteraceae</taxon>
        <taxon>Paraconexibacter</taxon>
    </lineage>
</organism>
<feature type="domain" description="HTH marR-type" evidence="2">
    <location>
        <begin position="219"/>
        <end position="252"/>
    </location>
</feature>